<dbReference type="AlphaFoldDB" id="A0A9X3LRS6"/>
<dbReference type="PROSITE" id="PS51257">
    <property type="entry name" value="PROKAR_LIPOPROTEIN"/>
    <property type="match status" value="1"/>
</dbReference>
<accession>A0A9X3LRS6</accession>
<dbReference type="EMBL" id="JAKMUS010000001">
    <property type="protein sequence ID" value="MCZ9293025.1"/>
    <property type="molecule type" value="Genomic_DNA"/>
</dbReference>
<keyword evidence="3" id="KW-1185">Reference proteome</keyword>
<evidence type="ECO:0000313" key="2">
    <source>
        <dbReference type="EMBL" id="MCZ9293025.1"/>
    </source>
</evidence>
<proteinExistence type="predicted"/>
<dbReference type="Gene3D" id="2.130.10.10">
    <property type="entry name" value="YVTN repeat-like/Quinoprotein amine dehydrogenase"/>
    <property type="match status" value="1"/>
</dbReference>
<evidence type="ECO:0000256" key="1">
    <source>
        <dbReference type="SAM" id="SignalP"/>
    </source>
</evidence>
<dbReference type="RefSeq" id="WP_269964486.1">
    <property type="nucleotide sequence ID" value="NZ_JAKMUS010000001.1"/>
</dbReference>
<gene>
    <name evidence="2" type="ORF">L8U60_00805</name>
</gene>
<protein>
    <submittedName>
        <fullName evidence="2">WD40 repeat domain-containing protein</fullName>
    </submittedName>
</protein>
<evidence type="ECO:0000313" key="3">
    <source>
        <dbReference type="Proteomes" id="UP001146468"/>
    </source>
</evidence>
<feature type="chain" id="PRO_5040901513" evidence="1">
    <location>
        <begin position="23"/>
        <end position="342"/>
    </location>
</feature>
<reference evidence="2" key="1">
    <citation type="submission" date="2022-02" db="EMBL/GenBank/DDBJ databases">
        <title>Corynebacterium sp. from urogenital microbiome.</title>
        <authorList>
            <person name="Cappelli E.A."/>
            <person name="Ribeiro T.G."/>
            <person name="Peixe L."/>
        </authorList>
    </citation>
    <scope>NUCLEOTIDE SEQUENCE</scope>
    <source>
        <strain evidence="2">C8Ua_172</strain>
    </source>
</reference>
<keyword evidence="1" id="KW-0732">Signal</keyword>
<sequence>MKTLRIVPIIATCLLVAGCSPAVQEKTEEALNMGNAEPADSPVATQPSGEVIEAPAITDIDAAGDVLGVRFADSLKIGELAAFRSDKTQTIDVDASAADISANNDRFAIVRADANEVELIDASSGKTAARVPVGEEVTVAAPLTDDSIVAGSDATERVWVYSADGTEESTFKVARPTDYMLSQSLSDEDRVVRVNRFDTTIQDIHGSKARQGGTLRIGYGVGKVAFGDDGVVLAADATGNRLLLYTTDEVVRLHQMVPTDGRPWAVAWDSKRKLAWVTSTENNTVVGYDISQGVPLEKMRFNTVTSPQSLAVVSDGTLVIGSATGDGLQVINPDNSDTAVKE</sequence>
<dbReference type="InterPro" id="IPR015943">
    <property type="entry name" value="WD40/YVTN_repeat-like_dom_sf"/>
</dbReference>
<dbReference type="Proteomes" id="UP001146468">
    <property type="component" value="Unassembled WGS sequence"/>
</dbReference>
<comment type="caution">
    <text evidence="2">The sequence shown here is derived from an EMBL/GenBank/DDBJ whole genome shotgun (WGS) entry which is preliminary data.</text>
</comment>
<dbReference type="SUPFAM" id="SSF63829">
    <property type="entry name" value="Calcium-dependent phosphotriesterase"/>
    <property type="match status" value="1"/>
</dbReference>
<name>A0A9X3LRS6_9CORY</name>
<organism evidence="2 3">
    <name type="scientific">Corynebacterium meitnerae</name>
    <dbReference type="NCBI Taxonomy" id="2913498"/>
    <lineage>
        <taxon>Bacteria</taxon>
        <taxon>Bacillati</taxon>
        <taxon>Actinomycetota</taxon>
        <taxon>Actinomycetes</taxon>
        <taxon>Mycobacteriales</taxon>
        <taxon>Corynebacteriaceae</taxon>
        <taxon>Corynebacterium</taxon>
    </lineage>
</organism>
<feature type="signal peptide" evidence="1">
    <location>
        <begin position="1"/>
        <end position="22"/>
    </location>
</feature>